<dbReference type="AlphaFoldDB" id="F4QCN0"/>
<accession>F4QCN0</accession>
<protein>
    <recommendedName>
        <fullName evidence="4">Phospholipase B-like</fullName>
    </recommendedName>
</protein>
<dbReference type="EMBL" id="GL883029">
    <property type="protein sequence ID" value="EGG14458.1"/>
    <property type="molecule type" value="Genomic_DNA"/>
</dbReference>
<evidence type="ECO:0000256" key="1">
    <source>
        <dbReference type="SAM" id="SignalP"/>
    </source>
</evidence>
<dbReference type="InterPro" id="IPR047794">
    <property type="entry name" value="C45_proenzyme-like"/>
</dbReference>
<keyword evidence="1" id="KW-0732">Signal</keyword>
<feature type="chain" id="PRO_5003313928" description="Phospholipase B-like" evidence="1">
    <location>
        <begin position="24"/>
        <end position="501"/>
    </location>
</feature>
<dbReference type="InterPro" id="IPR047803">
    <property type="entry name" value="DCD1A/B-like"/>
</dbReference>
<keyword evidence="3" id="KW-1185">Reference proteome</keyword>
<reference evidence="3" key="1">
    <citation type="journal article" date="2011" name="Genome Res.">
        <title>Phylogeny-wide analysis of social amoeba genomes highlights ancient origins for complex intercellular communication.</title>
        <authorList>
            <person name="Heidel A.J."/>
            <person name="Lawal H.M."/>
            <person name="Felder M."/>
            <person name="Schilde C."/>
            <person name="Helps N.R."/>
            <person name="Tunggal B."/>
            <person name="Rivero F."/>
            <person name="John U."/>
            <person name="Schleicher M."/>
            <person name="Eichinger L."/>
            <person name="Platzer M."/>
            <person name="Noegel A.A."/>
            <person name="Schaap P."/>
            <person name="Gloeckner G."/>
        </authorList>
    </citation>
    <scope>NUCLEOTIDE SEQUENCE [LARGE SCALE GENOMIC DNA]</scope>
    <source>
        <strain evidence="3">SH3</strain>
    </source>
</reference>
<dbReference type="OMA" id="MRLRYIM"/>
<evidence type="ECO:0000313" key="3">
    <source>
        <dbReference type="Proteomes" id="UP000007797"/>
    </source>
</evidence>
<feature type="signal peptide" evidence="1">
    <location>
        <begin position="1"/>
        <end position="23"/>
    </location>
</feature>
<dbReference type="Proteomes" id="UP000007797">
    <property type="component" value="Unassembled WGS sequence"/>
</dbReference>
<gene>
    <name evidence="2" type="ORF">DFA_12230</name>
</gene>
<evidence type="ECO:0000313" key="2">
    <source>
        <dbReference type="EMBL" id="EGG14458.1"/>
    </source>
</evidence>
<dbReference type="NCBIfam" id="NF040521">
    <property type="entry name" value="C45_proenzyme"/>
    <property type="match status" value="1"/>
</dbReference>
<organism evidence="2 3">
    <name type="scientific">Cavenderia fasciculata</name>
    <name type="common">Slime mold</name>
    <name type="synonym">Dictyostelium fasciculatum</name>
    <dbReference type="NCBI Taxonomy" id="261658"/>
    <lineage>
        <taxon>Eukaryota</taxon>
        <taxon>Amoebozoa</taxon>
        <taxon>Evosea</taxon>
        <taxon>Eumycetozoa</taxon>
        <taxon>Dictyostelia</taxon>
        <taxon>Acytosteliales</taxon>
        <taxon>Cavenderiaceae</taxon>
        <taxon>Cavenderia</taxon>
    </lineage>
</organism>
<evidence type="ECO:0008006" key="4">
    <source>
        <dbReference type="Google" id="ProtNLM"/>
    </source>
</evidence>
<dbReference type="RefSeq" id="XP_004353867.1">
    <property type="nucleotide sequence ID" value="XM_004353815.1"/>
</dbReference>
<dbReference type="OrthoDB" id="14967at2759"/>
<dbReference type="PANTHER" id="PTHR35190:SF1">
    <property type="entry name" value="PEPTIDASE C45 HYDROLASE DOMAIN-CONTAINING PROTEIN"/>
    <property type="match status" value="1"/>
</dbReference>
<proteinExistence type="predicted"/>
<name>F4QCN0_CACFS</name>
<dbReference type="GeneID" id="14866164"/>
<dbReference type="KEGG" id="dfa:DFA_12230"/>
<dbReference type="PANTHER" id="PTHR35190">
    <property type="entry name" value="PROTEIN DCD1B"/>
    <property type="match status" value="1"/>
</dbReference>
<sequence length="501" mass="55756">MLFYYTILLTVLAVMSSLSISNAATPSFKIDYNPQLSLVKQYNGSQLYTMISTGYADPIMVANLTGSHYEMGFSLGVFLANEAYENYLSLFKTLVPNFLENDALEVFLDWQWDDYLSKQFPQEFSDEINGFNDGAVHSGFTQMGKAITRCIVLSSFPGDAGQNIEYLLINELKSEAFLEYIEKKGVPHGKLSPDSMQCSHFSVWGDRTVQGEMYNGRNLDWIIDTGIAKHKLLTFFHPTTGGNSHVAVGFAGLFGAITGISSKGIFVAESDNDSDLVTFDGMSWAHRLRYVMQYANNIEDALNIWKATNNTMGMNHMLSSAFEVDTVEHPAYALETMKGYTAFFPDNDTLESAYIYVDPNTGDKTQMGYPIPQAVYRTNHGYDPLIRKYQYQLPGPGDDTMIRYMLLYNAFEYYQSASIAIDELAAINITSTLGAKGNEGDFFDCSNANTGMNVISAAFHAANSTMYVAFEEGTGNTRICACCGTYVQVDLSLFFGQQQQI</sequence>
<dbReference type="Gene3D" id="3.60.60.10">
    <property type="entry name" value="Penicillin V Acylase, Chain A"/>
    <property type="match status" value="1"/>
</dbReference>